<accession>A0AAE1UNF7</accession>
<reference evidence="2" key="1">
    <citation type="submission" date="2023-11" db="EMBL/GenBank/DDBJ databases">
        <title>Genome assemblies of two species of porcelain crab, Petrolisthes cinctipes and Petrolisthes manimaculis (Anomura: Porcellanidae).</title>
        <authorList>
            <person name="Angst P."/>
        </authorList>
    </citation>
    <scope>NUCLEOTIDE SEQUENCE</scope>
    <source>
        <strain evidence="2">PB745_02</strain>
        <tissue evidence="2">Gill</tissue>
    </source>
</reference>
<feature type="region of interest" description="Disordered" evidence="1">
    <location>
        <begin position="302"/>
        <end position="335"/>
    </location>
</feature>
<sequence length="335" mass="36703">MEKDSPYQLKKPESNTLLAETSARQDLEHHLSTTIAASLLRDWLTYMVTSLDAFSGAQLEDVLKGCALIQKGLANMTASNILLASRSFAEARLVAMISVARELSGSTLWGIVRLASLFNQQATNRVPVVQLLSSTSRRPSLPITGHIRRGPPLLFATQSLPSPCNHNICSPFSSVMEEVAWCQHNPVLSPYEGPLLGCLSADSRSPLQGECLMGTLNFPSSALPLGSLRHRRQGDQHQGLQNGRDCGLDQIAELWAWVEEMEWPNYCSTMLSVILATLFTSQRFHHRTFIERHDEVGLLVVEEESRPEQQHETAREDSSAATGSPAGETGKAGSG</sequence>
<feature type="compositionally biased region" description="Basic and acidic residues" evidence="1">
    <location>
        <begin position="303"/>
        <end position="318"/>
    </location>
</feature>
<dbReference type="Proteomes" id="UP001292094">
    <property type="component" value="Unassembled WGS sequence"/>
</dbReference>
<comment type="caution">
    <text evidence="2">The sequence shown here is derived from an EMBL/GenBank/DDBJ whole genome shotgun (WGS) entry which is preliminary data.</text>
</comment>
<evidence type="ECO:0000313" key="3">
    <source>
        <dbReference type="Proteomes" id="UP001292094"/>
    </source>
</evidence>
<keyword evidence="3" id="KW-1185">Reference proteome</keyword>
<evidence type="ECO:0000313" key="2">
    <source>
        <dbReference type="EMBL" id="KAK4327021.1"/>
    </source>
</evidence>
<dbReference type="EMBL" id="JAWZYT010000177">
    <property type="protein sequence ID" value="KAK4327021.1"/>
    <property type="molecule type" value="Genomic_DNA"/>
</dbReference>
<evidence type="ECO:0000256" key="1">
    <source>
        <dbReference type="SAM" id="MobiDB-lite"/>
    </source>
</evidence>
<name>A0AAE1UNF7_9EUCA</name>
<organism evidence="2 3">
    <name type="scientific">Petrolisthes manimaculis</name>
    <dbReference type="NCBI Taxonomy" id="1843537"/>
    <lineage>
        <taxon>Eukaryota</taxon>
        <taxon>Metazoa</taxon>
        <taxon>Ecdysozoa</taxon>
        <taxon>Arthropoda</taxon>
        <taxon>Crustacea</taxon>
        <taxon>Multicrustacea</taxon>
        <taxon>Malacostraca</taxon>
        <taxon>Eumalacostraca</taxon>
        <taxon>Eucarida</taxon>
        <taxon>Decapoda</taxon>
        <taxon>Pleocyemata</taxon>
        <taxon>Anomura</taxon>
        <taxon>Galatheoidea</taxon>
        <taxon>Porcellanidae</taxon>
        <taxon>Petrolisthes</taxon>
    </lineage>
</organism>
<proteinExistence type="predicted"/>
<gene>
    <name evidence="2" type="ORF">Pmani_002471</name>
</gene>
<dbReference type="AlphaFoldDB" id="A0AAE1UNF7"/>
<protein>
    <submittedName>
        <fullName evidence="2">Uncharacterized protein</fullName>
    </submittedName>
</protein>